<keyword evidence="2" id="KW-1185">Reference proteome</keyword>
<sequence length="264" mass="29845">MQSPRFRAIMHVTSGRKMRVPDIQSISHELNSEGVRPLPLWKPRAYGHVEVASCLNFEYLITFSFNSMLTANCNLSTSRDHGLGKKVSWGQSKSLQVQLVSGAGMGGSNATFSKEMQSPRFRAIMHVTSGRKMRVPDIQSISHELNSEGVRPLPLWKPRAYGHVEPTVIFQLQEIMVMLRGKFEKLKEEVNADPGIFAGDLVGILEETPKSHPEWKELLEDLLIIARKCAKMTPNEFWLKCESIVESLDDKHQELPMGILKQVH</sequence>
<proteinExistence type="predicted"/>
<accession>A0ACB9DVT8</accession>
<comment type="caution">
    <text evidence="1">The sequence shown here is derived from an EMBL/GenBank/DDBJ whole genome shotgun (WGS) entry which is preliminary data.</text>
</comment>
<gene>
    <name evidence="1" type="ORF">L2E82_21397</name>
</gene>
<evidence type="ECO:0000313" key="2">
    <source>
        <dbReference type="Proteomes" id="UP001055811"/>
    </source>
</evidence>
<dbReference type="Proteomes" id="UP001055811">
    <property type="component" value="Linkage Group LG04"/>
</dbReference>
<dbReference type="EMBL" id="CM042012">
    <property type="protein sequence ID" value="KAI3750667.1"/>
    <property type="molecule type" value="Genomic_DNA"/>
</dbReference>
<name>A0ACB9DVT8_CICIN</name>
<protein>
    <submittedName>
        <fullName evidence="1">Uncharacterized protein</fullName>
    </submittedName>
</protein>
<evidence type="ECO:0000313" key="1">
    <source>
        <dbReference type="EMBL" id="KAI3750667.1"/>
    </source>
</evidence>
<reference evidence="1 2" key="2">
    <citation type="journal article" date="2022" name="Mol. Ecol. Resour.">
        <title>The genomes of chicory, endive, great burdock and yacon provide insights into Asteraceae paleo-polyploidization history and plant inulin production.</title>
        <authorList>
            <person name="Fan W."/>
            <person name="Wang S."/>
            <person name="Wang H."/>
            <person name="Wang A."/>
            <person name="Jiang F."/>
            <person name="Liu H."/>
            <person name="Zhao H."/>
            <person name="Xu D."/>
            <person name="Zhang Y."/>
        </authorList>
    </citation>
    <scope>NUCLEOTIDE SEQUENCE [LARGE SCALE GENOMIC DNA]</scope>
    <source>
        <strain evidence="2">cv. Punajuju</strain>
        <tissue evidence="1">Leaves</tissue>
    </source>
</reference>
<reference evidence="2" key="1">
    <citation type="journal article" date="2022" name="Mol. Ecol. Resour.">
        <title>The genomes of chicory, endive, great burdock and yacon provide insights into Asteraceae palaeo-polyploidization history and plant inulin production.</title>
        <authorList>
            <person name="Fan W."/>
            <person name="Wang S."/>
            <person name="Wang H."/>
            <person name="Wang A."/>
            <person name="Jiang F."/>
            <person name="Liu H."/>
            <person name="Zhao H."/>
            <person name="Xu D."/>
            <person name="Zhang Y."/>
        </authorList>
    </citation>
    <scope>NUCLEOTIDE SEQUENCE [LARGE SCALE GENOMIC DNA]</scope>
    <source>
        <strain evidence="2">cv. Punajuju</strain>
    </source>
</reference>
<organism evidence="1 2">
    <name type="scientific">Cichorium intybus</name>
    <name type="common">Chicory</name>
    <dbReference type="NCBI Taxonomy" id="13427"/>
    <lineage>
        <taxon>Eukaryota</taxon>
        <taxon>Viridiplantae</taxon>
        <taxon>Streptophyta</taxon>
        <taxon>Embryophyta</taxon>
        <taxon>Tracheophyta</taxon>
        <taxon>Spermatophyta</taxon>
        <taxon>Magnoliopsida</taxon>
        <taxon>eudicotyledons</taxon>
        <taxon>Gunneridae</taxon>
        <taxon>Pentapetalae</taxon>
        <taxon>asterids</taxon>
        <taxon>campanulids</taxon>
        <taxon>Asterales</taxon>
        <taxon>Asteraceae</taxon>
        <taxon>Cichorioideae</taxon>
        <taxon>Cichorieae</taxon>
        <taxon>Cichoriinae</taxon>
        <taxon>Cichorium</taxon>
    </lineage>
</organism>